<name>A0A8K1CQR3_PYTOL</name>
<protein>
    <submittedName>
        <fullName evidence="4">Uncharacterized protein</fullName>
    </submittedName>
</protein>
<feature type="region of interest" description="Disordered" evidence="1">
    <location>
        <begin position="329"/>
        <end position="359"/>
    </location>
</feature>
<sequence>MRDVSKKNHPDLDQLSLFNDQSAANPEEATVNIFTTFVTQVAGVEAPYLAVASMKHLIKVLVEQPDDYNSKYSMMNLKLFHNAVEHVTRIFCIFGNPGVVALKCINFPSRPTSALKTWGMFLIAGISGLPLVCLITDSQIVNERFLVYINDMLSLEWIPDLSPKEDIDGLLGALRNEAKANGVPDTMDALVNSLLPRIRINFRIVISFSPVASKKKKEEAEEQLSWAMGQVAEVPKRLEQIENTLRQAADEKIKVEQMKESSESRPLPADKLLNGPASENECWGIEIEQLKNSGVLVVGNSLLAATFVRLANAPDDIMSDMPLIESLEEPKKNLDLSQAQSRDRSRDQQRARAVSYRGN</sequence>
<dbReference type="Gene3D" id="3.40.50.300">
    <property type="entry name" value="P-loop containing nucleotide triphosphate hydrolases"/>
    <property type="match status" value="1"/>
</dbReference>
<feature type="compositionally biased region" description="Basic and acidic residues" evidence="1">
    <location>
        <begin position="341"/>
        <end position="350"/>
    </location>
</feature>
<evidence type="ECO:0000256" key="1">
    <source>
        <dbReference type="SAM" id="MobiDB-lite"/>
    </source>
</evidence>
<comment type="caution">
    <text evidence="4">The sequence shown here is derived from an EMBL/GenBank/DDBJ whole genome shotgun (WGS) entry which is preliminary data.</text>
</comment>
<dbReference type="Proteomes" id="UP000794436">
    <property type="component" value="Unassembled WGS sequence"/>
</dbReference>
<gene>
    <name evidence="4" type="ORF">Poli38472_014614</name>
</gene>
<dbReference type="GO" id="GO:0030286">
    <property type="term" value="C:dynein complex"/>
    <property type="evidence" value="ECO:0007669"/>
    <property type="project" value="InterPro"/>
</dbReference>
<dbReference type="InterPro" id="IPR024317">
    <property type="entry name" value="Dynein_heavy_chain_D4_dom"/>
</dbReference>
<dbReference type="Gene3D" id="1.20.920.20">
    <property type="match status" value="1"/>
</dbReference>
<dbReference type="PANTHER" id="PTHR22878:SF69">
    <property type="entry name" value="DYNEIN HEAVY CHAIN"/>
    <property type="match status" value="1"/>
</dbReference>
<organism evidence="4 5">
    <name type="scientific">Pythium oligandrum</name>
    <name type="common">Mycoparasitic fungus</name>
    <dbReference type="NCBI Taxonomy" id="41045"/>
    <lineage>
        <taxon>Eukaryota</taxon>
        <taxon>Sar</taxon>
        <taxon>Stramenopiles</taxon>
        <taxon>Oomycota</taxon>
        <taxon>Peronosporomycetes</taxon>
        <taxon>Pythiales</taxon>
        <taxon>Pythiaceae</taxon>
        <taxon>Pythium</taxon>
    </lineage>
</organism>
<dbReference type="InterPro" id="IPR026983">
    <property type="entry name" value="DHC"/>
</dbReference>
<dbReference type="OrthoDB" id="424310at2759"/>
<feature type="domain" description="Dynein heavy chain coiled coil stalk" evidence="2">
    <location>
        <begin position="218"/>
        <end position="309"/>
    </location>
</feature>
<reference evidence="4" key="1">
    <citation type="submission" date="2019-03" db="EMBL/GenBank/DDBJ databases">
        <title>Long read genome sequence of the mycoparasitic Pythium oligandrum ATCC 38472 isolated from sugarbeet rhizosphere.</title>
        <authorList>
            <person name="Gaulin E."/>
        </authorList>
    </citation>
    <scope>NUCLEOTIDE SEQUENCE</scope>
    <source>
        <strain evidence="4">ATCC 38472_TT</strain>
    </source>
</reference>
<dbReference type="PANTHER" id="PTHR22878">
    <property type="entry name" value="DYNEIN HEAVY CHAIN 6, AXONEMAL-LIKE-RELATED"/>
    <property type="match status" value="1"/>
</dbReference>
<evidence type="ECO:0000313" key="4">
    <source>
        <dbReference type="EMBL" id="TMW66638.1"/>
    </source>
</evidence>
<dbReference type="InterPro" id="IPR024743">
    <property type="entry name" value="Dynein_HC_stalk"/>
</dbReference>
<dbReference type="GO" id="GO:0007018">
    <property type="term" value="P:microtubule-based movement"/>
    <property type="evidence" value="ECO:0007669"/>
    <property type="project" value="InterPro"/>
</dbReference>
<accession>A0A8K1CQR3</accession>
<dbReference type="GO" id="GO:0045505">
    <property type="term" value="F:dynein intermediate chain binding"/>
    <property type="evidence" value="ECO:0007669"/>
    <property type="project" value="InterPro"/>
</dbReference>
<feature type="domain" description="Dynein heavy chain AAA module D4" evidence="3">
    <location>
        <begin position="121"/>
        <end position="214"/>
    </location>
</feature>
<proteinExistence type="predicted"/>
<dbReference type="Pfam" id="PF12777">
    <property type="entry name" value="MT"/>
    <property type="match status" value="1"/>
</dbReference>
<dbReference type="EMBL" id="SPLM01000008">
    <property type="protein sequence ID" value="TMW66638.1"/>
    <property type="molecule type" value="Genomic_DNA"/>
</dbReference>
<evidence type="ECO:0000259" key="2">
    <source>
        <dbReference type="Pfam" id="PF12777"/>
    </source>
</evidence>
<dbReference type="Pfam" id="PF12780">
    <property type="entry name" value="AAA_8"/>
    <property type="match status" value="1"/>
</dbReference>
<evidence type="ECO:0000313" key="5">
    <source>
        <dbReference type="Proteomes" id="UP000794436"/>
    </source>
</evidence>
<dbReference type="GO" id="GO:0051959">
    <property type="term" value="F:dynein light intermediate chain binding"/>
    <property type="evidence" value="ECO:0007669"/>
    <property type="project" value="InterPro"/>
</dbReference>
<evidence type="ECO:0000259" key="3">
    <source>
        <dbReference type="Pfam" id="PF12780"/>
    </source>
</evidence>
<dbReference type="InterPro" id="IPR027417">
    <property type="entry name" value="P-loop_NTPase"/>
</dbReference>
<dbReference type="AlphaFoldDB" id="A0A8K1CQR3"/>
<keyword evidence="5" id="KW-1185">Reference proteome</keyword>